<dbReference type="AlphaFoldDB" id="A0A7J0EUH4"/>
<accession>A0A7J0EUH4</accession>
<evidence type="ECO:0000313" key="1">
    <source>
        <dbReference type="EMBL" id="GFY90141.1"/>
    </source>
</evidence>
<organism evidence="1 2">
    <name type="scientific">Actinidia rufa</name>
    <dbReference type="NCBI Taxonomy" id="165716"/>
    <lineage>
        <taxon>Eukaryota</taxon>
        <taxon>Viridiplantae</taxon>
        <taxon>Streptophyta</taxon>
        <taxon>Embryophyta</taxon>
        <taxon>Tracheophyta</taxon>
        <taxon>Spermatophyta</taxon>
        <taxon>Magnoliopsida</taxon>
        <taxon>eudicotyledons</taxon>
        <taxon>Gunneridae</taxon>
        <taxon>Pentapetalae</taxon>
        <taxon>asterids</taxon>
        <taxon>Ericales</taxon>
        <taxon>Actinidiaceae</taxon>
        <taxon>Actinidia</taxon>
    </lineage>
</organism>
<dbReference type="OrthoDB" id="1746305at2759"/>
<evidence type="ECO:0000313" key="2">
    <source>
        <dbReference type="Proteomes" id="UP000585474"/>
    </source>
</evidence>
<proteinExistence type="predicted"/>
<protein>
    <submittedName>
        <fullName evidence="1">Endoplasmic reticulum vesicle transporter protein</fullName>
    </submittedName>
</protein>
<dbReference type="EMBL" id="BJWL01000007">
    <property type="protein sequence ID" value="GFY90141.1"/>
    <property type="molecule type" value="Genomic_DNA"/>
</dbReference>
<name>A0A7J0EUH4_9ERIC</name>
<sequence length="301" mass="32034">MVEEAKGGDGCGISSRGMVVKMDGGSSRRGWWYCGVGMVEEAKGGDDSGGGMMEEAKGGDGCGIGSRGMLVKMDGGCSHGGWWYCGVGMVEEAKGGNDSGGGIFTVAGIVDSFVYLGRRAIKKKAEINGELMNSRNEVAKAQKNQAEPDPIPGGILMDTRQVPELHSYLKVSVGTIKINIGIYEYGGLRANPRAPDGDLQHPVAGTLLRQYLQVEDLRPPLLTGRRLKGGQRFEGEHAVGGEGVISDEDDGGGEEDIGGFEVAVGEWRVDVEIFEGLSYTTTESRSLHRKGIRSLIPRPRV</sequence>
<reference evidence="1 2" key="1">
    <citation type="submission" date="2019-07" db="EMBL/GenBank/DDBJ databases">
        <title>De Novo Assembly of kiwifruit Actinidia rufa.</title>
        <authorList>
            <person name="Sugita-Konishi S."/>
            <person name="Sato K."/>
            <person name="Mori E."/>
            <person name="Abe Y."/>
            <person name="Kisaki G."/>
            <person name="Hamano K."/>
            <person name="Suezawa K."/>
            <person name="Otani M."/>
            <person name="Fukuda T."/>
            <person name="Manabe T."/>
            <person name="Gomi K."/>
            <person name="Tabuchi M."/>
            <person name="Akimitsu K."/>
            <person name="Kataoka I."/>
        </authorList>
    </citation>
    <scope>NUCLEOTIDE SEQUENCE [LARGE SCALE GENOMIC DNA]</scope>
    <source>
        <strain evidence="2">cv. Fuchu</strain>
    </source>
</reference>
<gene>
    <name evidence="1" type="ORF">Acr_07g0003380</name>
</gene>
<keyword evidence="2" id="KW-1185">Reference proteome</keyword>
<dbReference type="Proteomes" id="UP000585474">
    <property type="component" value="Unassembled WGS sequence"/>
</dbReference>
<comment type="caution">
    <text evidence="1">The sequence shown here is derived from an EMBL/GenBank/DDBJ whole genome shotgun (WGS) entry which is preliminary data.</text>
</comment>